<feature type="domain" description="DUF695" evidence="1">
    <location>
        <begin position="15"/>
        <end position="125"/>
    </location>
</feature>
<dbReference type="InterPro" id="IPR009671">
    <property type="entry name" value="RraB_dom"/>
</dbReference>
<dbReference type="Gene3D" id="3.30.70.970">
    <property type="entry name" value="RraB-like"/>
    <property type="match status" value="1"/>
</dbReference>
<dbReference type="AlphaFoldDB" id="A0AAJ4A3H8"/>
<dbReference type="KEGG" id="suln:FJR47_04560"/>
<dbReference type="SUPFAM" id="SSF89946">
    <property type="entry name" value="Hypothetical protein VC0424"/>
    <property type="match status" value="1"/>
</dbReference>
<evidence type="ECO:0000259" key="1">
    <source>
        <dbReference type="Pfam" id="PF05117"/>
    </source>
</evidence>
<proteinExistence type="predicted"/>
<dbReference type="InterPro" id="IPR036701">
    <property type="entry name" value="RraB-like_sf"/>
</dbReference>
<dbReference type="RefSeq" id="WP_152299274.1">
    <property type="nucleotide sequence ID" value="NZ_CP041166.1"/>
</dbReference>
<evidence type="ECO:0000313" key="3">
    <source>
        <dbReference type="EMBL" id="QFR43211.1"/>
    </source>
</evidence>
<evidence type="ECO:0000313" key="4">
    <source>
        <dbReference type="Proteomes" id="UP000326061"/>
    </source>
</evidence>
<reference evidence="4" key="1">
    <citation type="submission" date="2019-06" db="EMBL/GenBank/DDBJ databases">
        <title>Sulfurimonas gotlandica sp. nov., a chemoautotrophic and psychrotolerant epsilonproteobacterium isolated from a pelagic redoxcline, and an emended description of the genus Sulfurimonas.</title>
        <authorList>
            <person name="Wang S."/>
            <person name="Jiang L."/>
            <person name="Shao Z."/>
        </authorList>
    </citation>
    <scope>NUCLEOTIDE SEQUENCE [LARGE SCALE GENOMIC DNA]</scope>
    <source>
        <strain evidence="4">1-1N</strain>
    </source>
</reference>
<dbReference type="InterPro" id="IPR016097">
    <property type="entry name" value="DUF695"/>
</dbReference>
<sequence length="239" mass="28119">MREIFNRVEDSESVHIEVDIDTEDFQDSNPWLFSLFIKLSKIDEDSDAFDAFLETKESIIIALEHENRAKYVGSRVNEGWHEFYFYAKNSKNLESIVAHMLKESGYKYESSIVKDAKWDFYSKNLFPTELEFHNIQSDKIIFLLQEEGDDLLISRDVEHYVSFDTSSQKERFVQNALQNGFRFKDDISSEEFEYGAALLKEHAVTNKEIKKVVEELYKLVKKEHGYYEGWSTTLAIENN</sequence>
<gene>
    <name evidence="3" type="ORF">FJR47_04560</name>
</gene>
<dbReference type="Proteomes" id="UP000326061">
    <property type="component" value="Chromosome"/>
</dbReference>
<name>A0AAJ4A3H8_9BACT</name>
<feature type="domain" description="Regulator of ribonuclease activity B" evidence="2">
    <location>
        <begin position="135"/>
        <end position="232"/>
    </location>
</feature>
<dbReference type="Pfam" id="PF05117">
    <property type="entry name" value="DUF695"/>
    <property type="match status" value="1"/>
</dbReference>
<keyword evidence="4" id="KW-1185">Reference proteome</keyword>
<accession>A0AAJ4A3H8</accession>
<dbReference type="Pfam" id="PF06877">
    <property type="entry name" value="RraB"/>
    <property type="match status" value="1"/>
</dbReference>
<dbReference type="EMBL" id="CP041166">
    <property type="protein sequence ID" value="QFR43211.1"/>
    <property type="molecule type" value="Genomic_DNA"/>
</dbReference>
<protein>
    <submittedName>
        <fullName evidence="3">DUF695 domain-containing protein</fullName>
    </submittedName>
</protein>
<evidence type="ECO:0000259" key="2">
    <source>
        <dbReference type="Pfam" id="PF06877"/>
    </source>
</evidence>
<organism evidence="3 4">
    <name type="scientific">Sulfurimonas xiamenensis</name>
    <dbReference type="NCBI Taxonomy" id="2590021"/>
    <lineage>
        <taxon>Bacteria</taxon>
        <taxon>Pseudomonadati</taxon>
        <taxon>Campylobacterota</taxon>
        <taxon>Epsilonproteobacteria</taxon>
        <taxon>Campylobacterales</taxon>
        <taxon>Sulfurimonadaceae</taxon>
        <taxon>Sulfurimonas</taxon>
    </lineage>
</organism>